<feature type="transmembrane region" description="Helical" evidence="6">
    <location>
        <begin position="308"/>
        <end position="329"/>
    </location>
</feature>
<feature type="transmembrane region" description="Helical" evidence="6">
    <location>
        <begin position="376"/>
        <end position="396"/>
    </location>
</feature>
<evidence type="ECO:0000256" key="2">
    <source>
        <dbReference type="ARBA" id="ARBA00022475"/>
    </source>
</evidence>
<dbReference type="Proteomes" id="UP000199205">
    <property type="component" value="Unassembled WGS sequence"/>
</dbReference>
<gene>
    <name evidence="8" type="ORF">GA0061101_11014</name>
</gene>
<keyword evidence="2" id="KW-1003">Cell membrane</keyword>
<dbReference type="PANTHER" id="PTHR43124:SF10">
    <property type="entry name" value="PURINE EFFLUX PUMP PBUE"/>
    <property type="match status" value="1"/>
</dbReference>
<feature type="transmembrane region" description="Helical" evidence="6">
    <location>
        <begin position="51"/>
        <end position="75"/>
    </location>
</feature>
<feature type="domain" description="Major facilitator superfamily (MFS) profile" evidence="7">
    <location>
        <begin position="16"/>
        <end position="402"/>
    </location>
</feature>
<keyword evidence="4 6" id="KW-1133">Transmembrane helix</keyword>
<organism evidence="8 9">
    <name type="scientific">Rhizobium lusitanum</name>
    <dbReference type="NCBI Taxonomy" id="293958"/>
    <lineage>
        <taxon>Bacteria</taxon>
        <taxon>Pseudomonadati</taxon>
        <taxon>Pseudomonadota</taxon>
        <taxon>Alphaproteobacteria</taxon>
        <taxon>Hyphomicrobiales</taxon>
        <taxon>Rhizobiaceae</taxon>
        <taxon>Rhizobium/Agrobacterium group</taxon>
        <taxon>Rhizobium</taxon>
    </lineage>
</organism>
<keyword evidence="5 6" id="KW-0472">Membrane</keyword>
<feature type="transmembrane region" description="Helical" evidence="6">
    <location>
        <begin position="17"/>
        <end position="39"/>
    </location>
</feature>
<accession>A0A1C3WBM2</accession>
<dbReference type="Pfam" id="PF07690">
    <property type="entry name" value="MFS_1"/>
    <property type="match status" value="1"/>
</dbReference>
<dbReference type="CDD" id="cd17324">
    <property type="entry name" value="MFS_NepI_like"/>
    <property type="match status" value="1"/>
</dbReference>
<evidence type="ECO:0000256" key="4">
    <source>
        <dbReference type="ARBA" id="ARBA00022989"/>
    </source>
</evidence>
<evidence type="ECO:0000256" key="6">
    <source>
        <dbReference type="SAM" id="Phobius"/>
    </source>
</evidence>
<feature type="transmembrane region" description="Helical" evidence="6">
    <location>
        <begin position="166"/>
        <end position="188"/>
    </location>
</feature>
<dbReference type="RefSeq" id="WP_092574627.1">
    <property type="nucleotide sequence ID" value="NZ_FMAF01000010.1"/>
</dbReference>
<dbReference type="InterPro" id="IPR050189">
    <property type="entry name" value="MFS_Efflux_Transporters"/>
</dbReference>
<dbReference type="PROSITE" id="PS50850">
    <property type="entry name" value="MFS"/>
    <property type="match status" value="1"/>
</dbReference>
<feature type="transmembrane region" description="Helical" evidence="6">
    <location>
        <begin position="250"/>
        <end position="269"/>
    </location>
</feature>
<dbReference type="InterPro" id="IPR036259">
    <property type="entry name" value="MFS_trans_sf"/>
</dbReference>
<proteinExistence type="predicted"/>
<dbReference type="InterPro" id="IPR020846">
    <property type="entry name" value="MFS_dom"/>
</dbReference>
<keyword evidence="3 6" id="KW-0812">Transmembrane</keyword>
<feature type="transmembrane region" description="Helical" evidence="6">
    <location>
        <begin position="82"/>
        <end position="99"/>
    </location>
</feature>
<evidence type="ECO:0000313" key="9">
    <source>
        <dbReference type="Proteomes" id="UP000199205"/>
    </source>
</evidence>
<evidence type="ECO:0000259" key="7">
    <source>
        <dbReference type="PROSITE" id="PS50850"/>
    </source>
</evidence>
<reference evidence="8 9" key="1">
    <citation type="submission" date="2016-08" db="EMBL/GenBank/DDBJ databases">
        <authorList>
            <person name="Seilhamer J.J."/>
        </authorList>
    </citation>
    <scope>NUCLEOTIDE SEQUENCE [LARGE SCALE GENOMIC DNA]</scope>
    <source>
        <strain evidence="8 9">P1-7</strain>
    </source>
</reference>
<dbReference type="EMBL" id="FMAF01000010">
    <property type="protein sequence ID" value="SCB37449.1"/>
    <property type="molecule type" value="Genomic_DNA"/>
</dbReference>
<name>A0A1C3WBM2_9HYPH</name>
<feature type="transmembrane region" description="Helical" evidence="6">
    <location>
        <begin position="281"/>
        <end position="302"/>
    </location>
</feature>
<dbReference type="GO" id="GO:0005886">
    <property type="term" value="C:plasma membrane"/>
    <property type="evidence" value="ECO:0007669"/>
    <property type="project" value="UniProtKB-SubCell"/>
</dbReference>
<dbReference type="GO" id="GO:0022857">
    <property type="term" value="F:transmembrane transporter activity"/>
    <property type="evidence" value="ECO:0007669"/>
    <property type="project" value="InterPro"/>
</dbReference>
<dbReference type="InterPro" id="IPR011701">
    <property type="entry name" value="MFS"/>
</dbReference>
<sequence>MTSISSERAAGQSLAPAYIMALGTFAIGTEGFMIVPLLPKMGEDLSLPVSALGSLVTVFTLTLAITSPLLTILFGRVDRKRLLVLTMAAFALANLVAWASQGYWGIFSARVLLAMAAGLYTPNANALMGALVVPEKRGRALAILNGGLTIAIAIGLPIGSLVGNALGWRVTFLGVAALSIIAVVALVAKLPRTDGTEMHVASVSERLAIVKRPQVFRELVVIFFWALGTYSVWTYIAPYLSQVDGLGPNGISAIVSVWGIGAAIGIVLGGTLNDLMGARPVVAASLTLAVSVFLSLIFFARFLTPDQAIVPTVIAIAFWGIAIWAFYPAQIATLIQVGQPAVPIAVSLSTSFMYLGFAVGSAIGSVVLSRGGVGDLGITGVIGEGIALLIATYASARIRQPRSVT</sequence>
<dbReference type="AlphaFoldDB" id="A0A1C3WBM2"/>
<evidence type="ECO:0000256" key="5">
    <source>
        <dbReference type="ARBA" id="ARBA00023136"/>
    </source>
</evidence>
<dbReference type="SUPFAM" id="SSF103473">
    <property type="entry name" value="MFS general substrate transporter"/>
    <property type="match status" value="1"/>
</dbReference>
<dbReference type="Gene3D" id="1.20.1250.20">
    <property type="entry name" value="MFS general substrate transporter like domains"/>
    <property type="match status" value="1"/>
</dbReference>
<protein>
    <submittedName>
        <fullName evidence="8">Predicted arabinose efflux permease, MFS family</fullName>
    </submittedName>
</protein>
<comment type="subcellular location">
    <subcellularLocation>
        <location evidence="1">Cell membrane</location>
        <topology evidence="1">Multi-pass membrane protein</topology>
    </subcellularLocation>
</comment>
<feature type="transmembrane region" description="Helical" evidence="6">
    <location>
        <begin position="219"/>
        <end position="238"/>
    </location>
</feature>
<evidence type="ECO:0000256" key="3">
    <source>
        <dbReference type="ARBA" id="ARBA00022692"/>
    </source>
</evidence>
<evidence type="ECO:0000313" key="8">
    <source>
        <dbReference type="EMBL" id="SCB37449.1"/>
    </source>
</evidence>
<dbReference type="OrthoDB" id="9810111at2"/>
<feature type="transmembrane region" description="Helical" evidence="6">
    <location>
        <begin position="140"/>
        <end position="160"/>
    </location>
</feature>
<dbReference type="PANTHER" id="PTHR43124">
    <property type="entry name" value="PURINE EFFLUX PUMP PBUE"/>
    <property type="match status" value="1"/>
</dbReference>
<feature type="transmembrane region" description="Helical" evidence="6">
    <location>
        <begin position="341"/>
        <end position="364"/>
    </location>
</feature>
<feature type="transmembrane region" description="Helical" evidence="6">
    <location>
        <begin position="111"/>
        <end position="133"/>
    </location>
</feature>
<evidence type="ECO:0000256" key="1">
    <source>
        <dbReference type="ARBA" id="ARBA00004651"/>
    </source>
</evidence>